<reference evidence="3" key="1">
    <citation type="submission" date="2019-03" db="EMBL/GenBank/DDBJ databases">
        <title>Long read genome sequence of the mycoparasitic Pythium oligandrum ATCC 38472 isolated from sugarbeet rhizosphere.</title>
        <authorList>
            <person name="Gaulin E."/>
        </authorList>
    </citation>
    <scope>NUCLEOTIDE SEQUENCE</scope>
    <source>
        <strain evidence="3">ATCC 38472_TT</strain>
    </source>
</reference>
<evidence type="ECO:0000256" key="1">
    <source>
        <dbReference type="SAM" id="Coils"/>
    </source>
</evidence>
<sequence length="243" mass="27454">MAAMVQSSALPLGSSHTIDLDWSISSHDLATNFLSNPVDTHTLEGSDLNVNIHLGYEDHCDDYEDASTATDSDSTSNSPLASPTKFLPLLQLFTKDNLDLAAAVGTSHTTRPQRRKRARMSAEERKIRHREVQRQFMKRKRARIAELRKIIAVVEKQHRLAIVMQECQQLQQDNERMRMQMNDRSEVKSSFDFDAMPFSVPVNSEQPSSPMGECDELMFDELPWDEILDAVSDEELASVDTSA</sequence>
<protein>
    <recommendedName>
        <fullName evidence="5">BZIP domain-containing protein</fullName>
    </recommendedName>
</protein>
<evidence type="ECO:0000313" key="4">
    <source>
        <dbReference type="Proteomes" id="UP000794436"/>
    </source>
</evidence>
<dbReference type="Proteomes" id="UP000794436">
    <property type="component" value="Unassembled WGS sequence"/>
</dbReference>
<dbReference type="EMBL" id="SPLM01000039">
    <property type="protein sequence ID" value="TMW64557.1"/>
    <property type="molecule type" value="Genomic_DNA"/>
</dbReference>
<name>A0A8K1CLL6_PYTOL</name>
<evidence type="ECO:0000313" key="3">
    <source>
        <dbReference type="EMBL" id="TMW64557.1"/>
    </source>
</evidence>
<proteinExistence type="predicted"/>
<dbReference type="OrthoDB" id="168421at2759"/>
<feature type="compositionally biased region" description="Basic and acidic residues" evidence="2">
    <location>
        <begin position="120"/>
        <end position="132"/>
    </location>
</feature>
<gene>
    <name evidence="3" type="ORF">Poli38472_011437</name>
</gene>
<keyword evidence="4" id="KW-1185">Reference proteome</keyword>
<accession>A0A8K1CLL6</accession>
<feature type="coiled-coil region" evidence="1">
    <location>
        <begin position="137"/>
        <end position="180"/>
    </location>
</feature>
<dbReference type="AlphaFoldDB" id="A0A8K1CLL6"/>
<organism evidence="3 4">
    <name type="scientific">Pythium oligandrum</name>
    <name type="common">Mycoparasitic fungus</name>
    <dbReference type="NCBI Taxonomy" id="41045"/>
    <lineage>
        <taxon>Eukaryota</taxon>
        <taxon>Sar</taxon>
        <taxon>Stramenopiles</taxon>
        <taxon>Oomycota</taxon>
        <taxon>Peronosporomycetes</taxon>
        <taxon>Pythiales</taxon>
        <taxon>Pythiaceae</taxon>
        <taxon>Pythium</taxon>
    </lineage>
</organism>
<feature type="region of interest" description="Disordered" evidence="2">
    <location>
        <begin position="105"/>
        <end position="132"/>
    </location>
</feature>
<keyword evidence="1" id="KW-0175">Coiled coil</keyword>
<evidence type="ECO:0008006" key="5">
    <source>
        <dbReference type="Google" id="ProtNLM"/>
    </source>
</evidence>
<comment type="caution">
    <text evidence="3">The sequence shown here is derived from an EMBL/GenBank/DDBJ whole genome shotgun (WGS) entry which is preliminary data.</text>
</comment>
<evidence type="ECO:0000256" key="2">
    <source>
        <dbReference type="SAM" id="MobiDB-lite"/>
    </source>
</evidence>
<dbReference type="CDD" id="cd14686">
    <property type="entry name" value="bZIP"/>
    <property type="match status" value="1"/>
</dbReference>